<dbReference type="RefSeq" id="WP_108633752.1">
    <property type="nucleotide sequence ID" value="NZ_QCXX01000003.1"/>
</dbReference>
<evidence type="ECO:0000313" key="1">
    <source>
        <dbReference type="EMBL" id="PUV23823.1"/>
    </source>
</evidence>
<organism evidence="1 2">
    <name type="scientific">Sphingobacterium athyrii</name>
    <dbReference type="NCBI Taxonomy" id="2152717"/>
    <lineage>
        <taxon>Bacteria</taxon>
        <taxon>Pseudomonadati</taxon>
        <taxon>Bacteroidota</taxon>
        <taxon>Sphingobacteriia</taxon>
        <taxon>Sphingobacteriales</taxon>
        <taxon>Sphingobacteriaceae</taxon>
        <taxon>Sphingobacterium</taxon>
    </lineage>
</organism>
<name>A0A363NSX0_9SPHI</name>
<accession>A0A363NSX0</accession>
<gene>
    <name evidence="1" type="ORF">DCO56_10550</name>
</gene>
<dbReference type="AlphaFoldDB" id="A0A363NSX0"/>
<proteinExistence type="predicted"/>
<comment type="caution">
    <text evidence="1">The sequence shown here is derived from an EMBL/GenBank/DDBJ whole genome shotgun (WGS) entry which is preliminary data.</text>
</comment>
<keyword evidence="2" id="KW-1185">Reference proteome</keyword>
<dbReference type="PROSITE" id="PS51257">
    <property type="entry name" value="PROKAR_LIPOPROTEIN"/>
    <property type="match status" value="1"/>
</dbReference>
<protein>
    <recommendedName>
        <fullName evidence="3">Lipoprotein</fullName>
    </recommendedName>
</protein>
<evidence type="ECO:0000313" key="2">
    <source>
        <dbReference type="Proteomes" id="UP000250831"/>
    </source>
</evidence>
<dbReference type="Proteomes" id="UP000250831">
    <property type="component" value="Unassembled WGS sequence"/>
</dbReference>
<dbReference type="OrthoDB" id="711035at2"/>
<dbReference type="EMBL" id="QCXX01000003">
    <property type="protein sequence ID" value="PUV23823.1"/>
    <property type="molecule type" value="Genomic_DNA"/>
</dbReference>
<sequence length="146" mass="16491">MKLNSKYKGWRFACIVLFLSSCLTEQGCKETVNYYSNLEFNVVVEGPRSAEPNYYEMEAKDILLNKSSKVKIDRSLASIVPKWSIGDTLVKNKGNTIVMLKKRKAVLGTRIFLSEWTCNGGTINGTPVDTWVSKFKESGLTEDSYE</sequence>
<evidence type="ECO:0008006" key="3">
    <source>
        <dbReference type="Google" id="ProtNLM"/>
    </source>
</evidence>
<reference evidence="1 2" key="1">
    <citation type="submission" date="2018-04" db="EMBL/GenBank/DDBJ databases">
        <title>Sphingobacterium sp. M46 Genome.</title>
        <authorList>
            <person name="Cheng J."/>
            <person name="Li Y."/>
        </authorList>
    </citation>
    <scope>NUCLEOTIDE SEQUENCE [LARGE SCALE GENOMIC DNA]</scope>
    <source>
        <strain evidence="1 2">M46</strain>
    </source>
</reference>